<dbReference type="SUPFAM" id="SSF158634">
    <property type="entry name" value="RPA2825-like"/>
    <property type="match status" value="2"/>
</dbReference>
<dbReference type="Gene3D" id="3.30.1380.10">
    <property type="match status" value="1"/>
</dbReference>
<dbReference type="SUPFAM" id="SSF55166">
    <property type="entry name" value="Hedgehog/DD-peptidase"/>
    <property type="match status" value="1"/>
</dbReference>
<dbReference type="InterPro" id="IPR009045">
    <property type="entry name" value="Zn_M74/Hedgehog-like"/>
</dbReference>
<evidence type="ECO:0000313" key="3">
    <source>
        <dbReference type="Proteomes" id="UP000236500"/>
    </source>
</evidence>
<dbReference type="CDD" id="cd14845">
    <property type="entry name" value="L-Ala-D-Glu_peptidase_like"/>
    <property type="match status" value="1"/>
</dbReference>
<comment type="caution">
    <text evidence="2">The sequence shown here is derived from an EMBL/GenBank/DDBJ whole genome shotgun (WGS) entry which is preliminary data.</text>
</comment>
<reference evidence="2 3" key="1">
    <citation type="submission" date="2016-11" db="EMBL/GenBank/DDBJ databases">
        <title>Whole Genome Sequence of Listeria newyorkensis.</title>
        <authorList>
            <person name="Frink S."/>
            <person name="Morales C."/>
            <person name="Kiang D."/>
        </authorList>
    </citation>
    <scope>NUCLEOTIDE SEQUENCE [LARGE SCALE GENOMIC DNA]</scope>
    <source>
        <strain evidence="2 3">F1604011-044</strain>
    </source>
</reference>
<organism evidence="2 3">
    <name type="scientific">Listeria newyorkensis</name>
    <dbReference type="NCBI Taxonomy" id="1497681"/>
    <lineage>
        <taxon>Bacteria</taxon>
        <taxon>Bacillati</taxon>
        <taxon>Bacillota</taxon>
        <taxon>Bacilli</taxon>
        <taxon>Bacillales</taxon>
        <taxon>Listeriaceae</taxon>
        <taxon>Listeria</taxon>
    </lineage>
</organism>
<dbReference type="Pfam" id="PF13539">
    <property type="entry name" value="Peptidase_M15_4"/>
    <property type="match status" value="1"/>
</dbReference>
<dbReference type="Proteomes" id="UP000236500">
    <property type="component" value="Unassembled WGS sequence"/>
</dbReference>
<evidence type="ECO:0000259" key="1">
    <source>
        <dbReference type="Pfam" id="PF13539"/>
    </source>
</evidence>
<dbReference type="EMBL" id="MPDH01000026">
    <property type="protein sequence ID" value="PNP88223.1"/>
    <property type="molecule type" value="Genomic_DNA"/>
</dbReference>
<sequence length="258" mass="28300">MGKLHYSDRSWGNIAKLANDTKAKATALFKYAEDNNIEVLIYETIRTKAQQEANVASGASQTMKSYHLVGQALDFVPTKGSATKWDEYGRADIKKFIAKAKALGFEWGGDWTSFVDKPHLQNNYNGYGTDTFGNTVSKPQSTPQKPSTGGSIVDYLNSKKIDSSMANRKKLAAKYGVLNYTGTAAQNTALLNKLKAGASTSKPVQSGYKGTSLVDYLKSIKKASDYSSRSKYATQYGIKDYKGSTSQNLQLLKKMRGF</sequence>
<dbReference type="InterPro" id="IPR039561">
    <property type="entry name" value="Peptidase_M15C"/>
</dbReference>
<gene>
    <name evidence="2" type="ORF">BMT55_15795</name>
</gene>
<keyword evidence="3" id="KW-1185">Reference proteome</keyword>
<proteinExistence type="predicted"/>
<feature type="domain" description="Peptidase M15C" evidence="1">
    <location>
        <begin position="60"/>
        <end position="121"/>
    </location>
</feature>
<evidence type="ECO:0000313" key="2">
    <source>
        <dbReference type="EMBL" id="PNP88223.1"/>
    </source>
</evidence>
<protein>
    <recommendedName>
        <fullName evidence="1">Peptidase M15C domain-containing protein</fullName>
    </recommendedName>
</protein>
<name>A0ABX4XHZ2_9LIST</name>
<accession>A0ABX4XHZ2</accession>